<organism evidence="2">
    <name type="scientific">Homo sapiens</name>
    <name type="common">Human</name>
    <dbReference type="NCBI Taxonomy" id="9606"/>
    <lineage>
        <taxon>Eukaryota</taxon>
        <taxon>Metazoa</taxon>
        <taxon>Chordata</taxon>
        <taxon>Craniata</taxon>
        <taxon>Vertebrata</taxon>
        <taxon>Euteleostomi</taxon>
        <taxon>Mammalia</taxon>
        <taxon>Eutheria</taxon>
        <taxon>Euarchontoglires</taxon>
        <taxon>Primates</taxon>
        <taxon>Haplorrhini</taxon>
        <taxon>Catarrhini</taxon>
        <taxon>Hominidae</taxon>
        <taxon>Homo</taxon>
    </lineage>
</organism>
<gene>
    <name evidence="2" type="primary">DDX11L2</name>
</gene>
<reference evidence="2" key="1">
    <citation type="submission" date="2008-04" db="EMBL/GenBank/DDBJ databases">
        <title>Multicopy transcript associated to human TelBam3.4 derived sequences.</title>
        <authorList>
            <person name="Costa V."/>
            <person name="Casamassimi A."/>
            <person name="Roberto R."/>
            <person name="Gianfrancesco F."/>
            <person name="Matarazzo M.R."/>
            <person name="D'Urso M."/>
            <person name="D'Esposito M."/>
            <person name="Rocchi M."/>
            <person name="Ciccodicola A."/>
        </authorList>
    </citation>
    <scope>NUCLEOTIDE SEQUENCE</scope>
</reference>
<evidence type="ECO:0000313" key="2">
    <source>
        <dbReference type="EMBL" id="CAQ52932.1"/>
    </source>
</evidence>
<dbReference type="GeneCards" id="DDX11L2"/>
<name>B7ZGW9_HUMAN</name>
<protein>
    <submittedName>
        <fullName evidence="2">DEAD/H box polypeptide 11 like 2</fullName>
    </submittedName>
</protein>
<feature type="domain" description="ATP-dependent helicase C-terminal" evidence="1">
    <location>
        <begin position="1"/>
        <end position="38"/>
    </location>
</feature>
<accession>B7ZGW9</accession>
<evidence type="ECO:0000259" key="1">
    <source>
        <dbReference type="Pfam" id="PF13307"/>
    </source>
</evidence>
<dbReference type="InterPro" id="IPR006555">
    <property type="entry name" value="ATP-dep_Helicase_C"/>
</dbReference>
<dbReference type="GO" id="GO:0003676">
    <property type="term" value="F:nucleic acid binding"/>
    <property type="evidence" value="ECO:0007669"/>
    <property type="project" value="InterPro"/>
</dbReference>
<dbReference type="AlphaFoldDB" id="B7ZGW9"/>
<dbReference type="GO" id="GO:0006139">
    <property type="term" value="P:nucleobase-containing compound metabolic process"/>
    <property type="evidence" value="ECO:0007669"/>
    <property type="project" value="InterPro"/>
</dbReference>
<dbReference type="Pfam" id="PF13307">
    <property type="entry name" value="Helicase_C_2"/>
    <property type="match status" value="1"/>
</dbReference>
<dbReference type="GO" id="GO:0004386">
    <property type="term" value="F:helicase activity"/>
    <property type="evidence" value="ECO:0007669"/>
    <property type="project" value="InterPro"/>
</dbReference>
<dbReference type="Gene3D" id="3.40.50.300">
    <property type="entry name" value="P-loop containing nucleotide triphosphate hydrolases"/>
    <property type="match status" value="1"/>
</dbReference>
<dbReference type="AGR" id="HGNC:37103"/>
<dbReference type="GO" id="GO:0016818">
    <property type="term" value="F:hydrolase activity, acting on acid anhydrides, in phosphorus-containing anhydrides"/>
    <property type="evidence" value="ECO:0007669"/>
    <property type="project" value="InterPro"/>
</dbReference>
<sequence length="127" mass="13642">MSESINFSDNLGQCVVMPGMPFPSIRSPELQKTTADLDHTLVSVPSVAEGHQAPKGFCQHSAPGPVIHPAPCPGQAVGLDLSPRGGQSHLWFCHCCCVEVHSCLFLSLEPPPPRDHISHCLLSAQFH</sequence>
<dbReference type="EMBL" id="AM992870">
    <property type="protein sequence ID" value="CAQ52932.1"/>
    <property type="molecule type" value="mRNA"/>
</dbReference>
<dbReference type="InterPro" id="IPR027417">
    <property type="entry name" value="P-loop_NTPase"/>
</dbReference>
<proteinExistence type="evidence at transcript level"/>
<dbReference type="GO" id="GO:0005524">
    <property type="term" value="F:ATP binding"/>
    <property type="evidence" value="ECO:0007669"/>
    <property type="project" value="InterPro"/>
</dbReference>